<dbReference type="PANTHER" id="PTHR35176">
    <property type="entry name" value="HEME OXYGENASE HI_0854-RELATED"/>
    <property type="match status" value="1"/>
</dbReference>
<sequence>MTADLDAVRRIVAEDSGLCTVAVVRPDGRPHTSLVNAGVLDHPVSGSPVAAYVTYGPVKLEALRARPATSLHWRSGWKWVAVEGSSEIIGPDDPRDGVDVPQLLRDVFTACGGTHDDWVAYDRVMAEQRRAAVLVTPVRVVGNY</sequence>
<gene>
    <name evidence="3" type="ORF">SAMN05216207_100485</name>
</gene>
<dbReference type="Proteomes" id="UP000199614">
    <property type="component" value="Unassembled WGS sequence"/>
</dbReference>
<dbReference type="GO" id="GO:0016627">
    <property type="term" value="F:oxidoreductase activity, acting on the CH-CH group of donors"/>
    <property type="evidence" value="ECO:0007669"/>
    <property type="project" value="TreeGrafter"/>
</dbReference>
<dbReference type="InterPro" id="IPR012349">
    <property type="entry name" value="Split_barrel_FMN-bd"/>
</dbReference>
<dbReference type="AlphaFoldDB" id="A0A1I4UH30"/>
<name>A0A1I4UH30_PSUAM</name>
<dbReference type="SUPFAM" id="SSF50475">
    <property type="entry name" value="FMN-binding split barrel"/>
    <property type="match status" value="1"/>
</dbReference>
<dbReference type="Pfam" id="PF01243">
    <property type="entry name" value="PNPOx_N"/>
    <property type="match status" value="1"/>
</dbReference>
<dbReference type="InterPro" id="IPR052019">
    <property type="entry name" value="F420H2_bilvrd_red/Heme_oxyg"/>
</dbReference>
<proteinExistence type="predicted"/>
<dbReference type="GO" id="GO:0070967">
    <property type="term" value="F:coenzyme F420 binding"/>
    <property type="evidence" value="ECO:0007669"/>
    <property type="project" value="TreeGrafter"/>
</dbReference>
<protein>
    <submittedName>
        <fullName evidence="3">PPOX class probable F420-dependent enzyme</fullName>
    </submittedName>
</protein>
<dbReference type="InterPro" id="IPR011576">
    <property type="entry name" value="Pyridox_Oxase_N"/>
</dbReference>
<dbReference type="STRING" id="260086.SAMN05216207_100485"/>
<dbReference type="GO" id="GO:0005829">
    <property type="term" value="C:cytosol"/>
    <property type="evidence" value="ECO:0007669"/>
    <property type="project" value="TreeGrafter"/>
</dbReference>
<dbReference type="PANTHER" id="PTHR35176:SF2">
    <property type="entry name" value="F420H(2)-DEPENDENT REDUCTASE RV1155"/>
    <property type="match status" value="1"/>
</dbReference>
<keyword evidence="4" id="KW-1185">Reference proteome</keyword>
<dbReference type="Gene3D" id="2.30.110.10">
    <property type="entry name" value="Electron Transport, Fmn-binding Protein, Chain A"/>
    <property type="match status" value="1"/>
</dbReference>
<evidence type="ECO:0000256" key="1">
    <source>
        <dbReference type="ARBA" id="ARBA00023002"/>
    </source>
</evidence>
<dbReference type="RefSeq" id="WP_093338372.1">
    <property type="nucleotide sequence ID" value="NZ_FOUY01000004.1"/>
</dbReference>
<accession>A0A1I4UH30</accession>
<keyword evidence="1" id="KW-0560">Oxidoreductase</keyword>
<evidence type="ECO:0000313" key="4">
    <source>
        <dbReference type="Proteomes" id="UP000199614"/>
    </source>
</evidence>
<reference evidence="3 4" key="1">
    <citation type="submission" date="2016-10" db="EMBL/GenBank/DDBJ databases">
        <authorList>
            <person name="de Groot N.N."/>
        </authorList>
    </citation>
    <scope>NUCLEOTIDE SEQUENCE [LARGE SCALE GENOMIC DNA]</scope>
    <source>
        <strain evidence="3 4">CGMCC 4.1877</strain>
    </source>
</reference>
<evidence type="ECO:0000313" key="3">
    <source>
        <dbReference type="EMBL" id="SFM88080.1"/>
    </source>
</evidence>
<dbReference type="OrthoDB" id="3293200at2"/>
<feature type="domain" description="Pyridoxamine 5'-phosphate oxidase N-terminal" evidence="2">
    <location>
        <begin position="14"/>
        <end position="98"/>
    </location>
</feature>
<dbReference type="EMBL" id="FOUY01000004">
    <property type="protein sequence ID" value="SFM88080.1"/>
    <property type="molecule type" value="Genomic_DNA"/>
</dbReference>
<evidence type="ECO:0000259" key="2">
    <source>
        <dbReference type="Pfam" id="PF01243"/>
    </source>
</evidence>
<organism evidence="3 4">
    <name type="scientific">Pseudonocardia ammonioxydans</name>
    <dbReference type="NCBI Taxonomy" id="260086"/>
    <lineage>
        <taxon>Bacteria</taxon>
        <taxon>Bacillati</taxon>
        <taxon>Actinomycetota</taxon>
        <taxon>Actinomycetes</taxon>
        <taxon>Pseudonocardiales</taxon>
        <taxon>Pseudonocardiaceae</taxon>
        <taxon>Pseudonocardia</taxon>
    </lineage>
</organism>